<dbReference type="AlphaFoldDB" id="A0A8E2UW38"/>
<proteinExistence type="predicted"/>
<organism evidence="2 3">
    <name type="scientific">Burkholderia multivorans</name>
    <dbReference type="NCBI Taxonomy" id="87883"/>
    <lineage>
        <taxon>Bacteria</taxon>
        <taxon>Pseudomonadati</taxon>
        <taxon>Pseudomonadota</taxon>
        <taxon>Betaproteobacteria</taxon>
        <taxon>Burkholderiales</taxon>
        <taxon>Burkholderiaceae</taxon>
        <taxon>Burkholderia</taxon>
        <taxon>Burkholderia cepacia complex</taxon>
    </lineage>
</organism>
<dbReference type="InterPro" id="IPR058531">
    <property type="entry name" value="Baseplate_J_M"/>
</dbReference>
<evidence type="ECO:0000313" key="2">
    <source>
        <dbReference type="EMBL" id="PRF23231.1"/>
    </source>
</evidence>
<dbReference type="Proteomes" id="UP000237686">
    <property type="component" value="Unassembled WGS sequence"/>
</dbReference>
<dbReference type="PIRSF" id="PIRSF020481">
    <property type="entry name" value="BAP"/>
    <property type="match status" value="1"/>
</dbReference>
<evidence type="ECO:0000313" key="3">
    <source>
        <dbReference type="Proteomes" id="UP000237686"/>
    </source>
</evidence>
<protein>
    <submittedName>
        <fullName evidence="2">Baseplate J protein</fullName>
    </submittedName>
</protein>
<evidence type="ECO:0000259" key="1">
    <source>
        <dbReference type="Pfam" id="PF26078"/>
    </source>
</evidence>
<sequence length="297" mass="32153">MTVIDLASLDPPDLVEVLDFEAAFQMKLEYFKSIYPDWTAALKSDPVVKLIELAAYDEIRARARINDAARAVMLAFSTGADLEHLAVLLDTERAVIDPGDPAASPPVERRMESDDRLKLRAQMSMERATVAGPFGAYRAFAMDASADVRDVAVDRPEPGTVRLTIMSARGDGVPDQALLDLVRAKVSPETVRPLNDTVLVEPAVKIEYAIDAVIYVGSGPDPNIVLDARQKALDGVVAKSRRLRAGMPRSAIEGALHAPDSGVTRIELHGPTTDVVCGPREFAHCTAINLEVRTDDA</sequence>
<accession>A0A8E2UW38</accession>
<name>A0A8E2UW38_9BURK</name>
<dbReference type="InterPro" id="IPR014507">
    <property type="entry name" value="Baseplate_assembly_J_pred"/>
</dbReference>
<reference evidence="2 3" key="1">
    <citation type="submission" date="2018-03" db="EMBL/GenBank/DDBJ databases">
        <authorList>
            <person name="Nguyen K."/>
            <person name="Fouts D."/>
            <person name="Sutton G."/>
        </authorList>
    </citation>
    <scope>NUCLEOTIDE SEQUENCE [LARGE SCALE GENOMIC DNA]</scope>
    <source>
        <strain evidence="2 3">AU17135</strain>
    </source>
</reference>
<dbReference type="EMBL" id="PVFZ01000038">
    <property type="protein sequence ID" value="PRF23231.1"/>
    <property type="molecule type" value="Genomic_DNA"/>
</dbReference>
<comment type="caution">
    <text evidence="2">The sequence shown here is derived from an EMBL/GenBank/DDBJ whole genome shotgun (WGS) entry which is preliminary data.</text>
</comment>
<feature type="domain" description="Baseplate J-like central" evidence="1">
    <location>
        <begin position="131"/>
        <end position="201"/>
    </location>
</feature>
<dbReference type="PANTHER" id="PTHR35862:SF1">
    <property type="entry name" value="FELS-2 PROPHAGE PROTEIN"/>
    <property type="match status" value="1"/>
</dbReference>
<dbReference type="RefSeq" id="WP_105766890.1">
    <property type="nucleotide sequence ID" value="NZ_CAJHCJ010000017.1"/>
</dbReference>
<dbReference type="PANTHER" id="PTHR35862">
    <property type="entry name" value="FELS-2 PROPHAGE PROTEIN"/>
    <property type="match status" value="1"/>
</dbReference>
<dbReference type="Pfam" id="PF26078">
    <property type="entry name" value="Baseplate_J_M"/>
    <property type="match status" value="1"/>
</dbReference>
<dbReference type="InterPro" id="IPR052726">
    <property type="entry name" value="Phage_Baseplate_Hub"/>
</dbReference>
<gene>
    <name evidence="2" type="ORF">C6P98_14175</name>
</gene>